<accession>A0A1B0VMG9</accession>
<protein>
    <submittedName>
        <fullName evidence="1">Uncharacterized protein</fullName>
    </submittedName>
</protein>
<reference evidence="1 2" key="1">
    <citation type="journal article" date="2016" name="PLoS ONE">
        <title>Two Inducible Prophages of an Antarctic Pseudomonas sp. ANT_H14 Use the Same Capsid for Packaging Their Genomes - Characterization of a Novel Phage Helper-Satellite System.</title>
        <authorList>
            <person name="Dziewit L."/>
            <person name="Radlinska M."/>
        </authorList>
    </citation>
    <scope>NUCLEOTIDE SEQUENCE [LARGE SCALE GENOMIC DNA]</scope>
</reference>
<evidence type="ECO:0000313" key="1">
    <source>
        <dbReference type="EMBL" id="AMW64535.1"/>
    </source>
</evidence>
<dbReference type="InterPro" id="IPR014915">
    <property type="entry name" value="Phage_TLS_TfmB"/>
</dbReference>
<gene>
    <name evidence="1" type="ORF">AH14a_p75</name>
</gene>
<dbReference type="EMBL" id="KU708004">
    <property type="protein sequence ID" value="AMW64535.1"/>
    <property type="molecule type" value="Genomic_DNA"/>
</dbReference>
<dbReference type="Pfam" id="PF08809">
    <property type="entry name" value="DUF1799"/>
    <property type="match status" value="1"/>
</dbReference>
<evidence type="ECO:0000313" key="2">
    <source>
        <dbReference type="Proteomes" id="UP000222764"/>
    </source>
</evidence>
<sequence>MYQRGPSDADLAVFGLMASDIPEEDCDVLADNWPSFVLFNAMYTQWRTGMGGACGLDYTALQDVAELIGMKKKQLREIFPDLQVMEAEALLVMSEQSK</sequence>
<dbReference type="Proteomes" id="UP000222764">
    <property type="component" value="Segment"/>
</dbReference>
<proteinExistence type="predicted"/>
<keyword evidence="2" id="KW-1185">Reference proteome</keyword>
<organism evidence="1 2">
    <name type="scientific">Pseudomonas phage phiAH14a</name>
    <dbReference type="NCBI Taxonomy" id="1805958"/>
    <lineage>
        <taxon>Viruses</taxon>
        <taxon>Duplodnaviria</taxon>
        <taxon>Heunggongvirae</taxon>
        <taxon>Uroviricota</taxon>
        <taxon>Caudoviricetes</taxon>
        <taxon>Miecznikowavirus</taxon>
        <taxon>Miecznikowavirus AH14a</taxon>
    </lineage>
</organism>
<name>A0A1B0VMG9_9CAUD</name>